<dbReference type="AlphaFoldDB" id="A0A2V1E8L6"/>
<accession>A0A2V1E8L6</accession>
<dbReference type="InterPro" id="IPR044429">
    <property type="entry name" value="SETD4_SET"/>
</dbReference>
<dbReference type="OrthoDB" id="341421at2759"/>
<dbReference type="GO" id="GO:0016279">
    <property type="term" value="F:protein-lysine N-methyltransferase activity"/>
    <property type="evidence" value="ECO:0007669"/>
    <property type="project" value="InterPro"/>
</dbReference>
<proteinExistence type="predicted"/>
<dbReference type="SUPFAM" id="SSF82199">
    <property type="entry name" value="SET domain"/>
    <property type="match status" value="1"/>
</dbReference>
<dbReference type="CDD" id="cd19177">
    <property type="entry name" value="SET_SETD4"/>
    <property type="match status" value="1"/>
</dbReference>
<evidence type="ECO:0000259" key="1">
    <source>
        <dbReference type="PROSITE" id="PS50280"/>
    </source>
</evidence>
<organism evidence="2 3">
    <name type="scientific">Periconia macrospinosa</name>
    <dbReference type="NCBI Taxonomy" id="97972"/>
    <lineage>
        <taxon>Eukaryota</taxon>
        <taxon>Fungi</taxon>
        <taxon>Dikarya</taxon>
        <taxon>Ascomycota</taxon>
        <taxon>Pezizomycotina</taxon>
        <taxon>Dothideomycetes</taxon>
        <taxon>Pleosporomycetidae</taxon>
        <taxon>Pleosporales</taxon>
        <taxon>Massarineae</taxon>
        <taxon>Periconiaceae</taxon>
        <taxon>Periconia</taxon>
    </lineage>
</organism>
<name>A0A2V1E8L6_9PLEO</name>
<dbReference type="EMBL" id="KZ805308">
    <property type="protein sequence ID" value="PVI06502.1"/>
    <property type="molecule type" value="Genomic_DNA"/>
</dbReference>
<dbReference type="PANTHER" id="PTHR13271:SF137">
    <property type="entry name" value="SET DOMAIN-CONTAINING PROTEIN"/>
    <property type="match status" value="1"/>
</dbReference>
<dbReference type="Gene3D" id="3.90.1410.10">
    <property type="entry name" value="set domain protein methyltransferase, domain 1"/>
    <property type="match status" value="1"/>
</dbReference>
<keyword evidence="3" id="KW-1185">Reference proteome</keyword>
<dbReference type="PANTHER" id="PTHR13271">
    <property type="entry name" value="UNCHARACTERIZED PUTATIVE METHYLTRANSFERASE"/>
    <property type="match status" value="1"/>
</dbReference>
<gene>
    <name evidence="2" type="ORF">DM02DRAFT_724188</name>
</gene>
<evidence type="ECO:0000313" key="3">
    <source>
        <dbReference type="Proteomes" id="UP000244855"/>
    </source>
</evidence>
<sequence>MAAALDPGEKHSLFIEWAESQGVKINGVAPAQFVDRGMGIVAAKDLKKGDCLVHVSNTTLVTVAHNSIYKMKFPASITVHARLATYFSLLAADEKSPYKLWQDVWPTEEDFKSILPLYWSKELQKLLPPDATNLLAKQKVNIEKDYQSITKLFPSISRSVFTYNWVAVNTRCFYFDYPDLPSASPRLPKKRANLTAEDCYALCPFLDYFNHASTGCNPTANAKGYSVHADRDYKAGEEVYVTYGSHSNDFLLAEYGFILSSPSTTPQNDTSNTHDNIPLDHLIVPHLSPSQVETLKTDGFYGTYTLWNTIPPAVCHRTQGVVRLLTLPERRYSAFVGGTDEGGADQARVDRFLVEALVKYEREVMRVLEEVEGLEGYAGEVLTRRWKQIGGIVRRAVKALGGEGML</sequence>
<reference evidence="2 3" key="1">
    <citation type="journal article" date="2018" name="Sci. Rep.">
        <title>Comparative genomics provides insights into the lifestyle and reveals functional heterogeneity of dark septate endophytic fungi.</title>
        <authorList>
            <person name="Knapp D.G."/>
            <person name="Nemeth J.B."/>
            <person name="Barry K."/>
            <person name="Hainaut M."/>
            <person name="Henrissat B."/>
            <person name="Johnson J."/>
            <person name="Kuo A."/>
            <person name="Lim J.H.P."/>
            <person name="Lipzen A."/>
            <person name="Nolan M."/>
            <person name="Ohm R.A."/>
            <person name="Tamas L."/>
            <person name="Grigoriev I.V."/>
            <person name="Spatafora J.W."/>
            <person name="Nagy L.G."/>
            <person name="Kovacs G.M."/>
        </authorList>
    </citation>
    <scope>NUCLEOTIDE SEQUENCE [LARGE SCALE GENOMIC DNA]</scope>
    <source>
        <strain evidence="2 3">DSE2036</strain>
    </source>
</reference>
<dbReference type="Proteomes" id="UP000244855">
    <property type="component" value="Unassembled WGS sequence"/>
</dbReference>
<dbReference type="PROSITE" id="PS50280">
    <property type="entry name" value="SET"/>
    <property type="match status" value="1"/>
</dbReference>
<evidence type="ECO:0000313" key="2">
    <source>
        <dbReference type="EMBL" id="PVI06502.1"/>
    </source>
</evidence>
<dbReference type="InterPro" id="IPR050600">
    <property type="entry name" value="SETD3_SETD6_MTase"/>
</dbReference>
<dbReference type="STRING" id="97972.A0A2V1E8L6"/>
<feature type="domain" description="SET" evidence="1">
    <location>
        <begin position="21"/>
        <end position="244"/>
    </location>
</feature>
<dbReference type="InterPro" id="IPR046341">
    <property type="entry name" value="SET_dom_sf"/>
</dbReference>
<protein>
    <submittedName>
        <fullName evidence="2">SET domain-containing protein</fullName>
    </submittedName>
</protein>
<dbReference type="InterPro" id="IPR001214">
    <property type="entry name" value="SET_dom"/>
</dbReference>
<dbReference type="Pfam" id="PF00856">
    <property type="entry name" value="SET"/>
    <property type="match status" value="1"/>
</dbReference>